<gene>
    <name evidence="2" type="ORF">KIH74_13565</name>
</gene>
<dbReference type="Proteomes" id="UP001197247">
    <property type="component" value="Unassembled WGS sequence"/>
</dbReference>
<evidence type="ECO:0000259" key="1">
    <source>
        <dbReference type="Pfam" id="PF06722"/>
    </source>
</evidence>
<protein>
    <submittedName>
        <fullName evidence="2">Glycosyltransferase family 1 protein</fullName>
    </submittedName>
</protein>
<dbReference type="EMBL" id="JAHBAY010000005">
    <property type="protein sequence ID" value="MBT0769960.1"/>
    <property type="molecule type" value="Genomic_DNA"/>
</dbReference>
<dbReference type="Pfam" id="PF06722">
    <property type="entry name" value="EryCIII-like_C"/>
    <property type="match status" value="1"/>
</dbReference>
<dbReference type="InterPro" id="IPR010610">
    <property type="entry name" value="EryCIII-like_C"/>
</dbReference>
<proteinExistence type="predicted"/>
<evidence type="ECO:0000313" key="2">
    <source>
        <dbReference type="EMBL" id="MBT0769960.1"/>
    </source>
</evidence>
<dbReference type="InterPro" id="IPR050426">
    <property type="entry name" value="Glycosyltransferase_28"/>
</dbReference>
<feature type="domain" description="Erythromycin biosynthesis protein CIII-like C-terminal" evidence="1">
    <location>
        <begin position="319"/>
        <end position="403"/>
    </location>
</feature>
<sequence>MIMRVVLSTYGSRGDVEPLAALAVQLRERGAEAVVCAPPDDDFARLLERAGVPLVGAGQAVREMIAEVTRKQGPNVGRRLPLEELQLRARRIVATQYEAVLSALGGSAGPDDVVVGTGLMPAACGARSAADRVGARWVSVRFQPTTLPSPHHRPYPYPGRPLPEGETDNRVLWEYDRETMKVVFGGVFDEHRVGVGLETVDDVREYVFTRQPWLAADPLLAPWPDDAGADAGVDFGVDVVQTGAWILPDRRRLPEDLRAFLDAGEPPVYVGFGSMGMQQELKGPGRLAIEAAREHGRRVVVHAGWAGLGLSDDGDDCLAVGEINQQALFARCAAVVHHGGAGTTTTATRAGAPQVVPQVVDQPYFAARVAELGIGVAHDGPVPSADSLSQALGQALEPGTARRAREVSGLIRTDGTRVAAGLLGVG</sequence>
<name>A0ABS5TFY2_9ACTN</name>
<dbReference type="PANTHER" id="PTHR48050">
    <property type="entry name" value="STEROL 3-BETA-GLUCOSYLTRANSFERASE"/>
    <property type="match status" value="1"/>
</dbReference>
<evidence type="ECO:0000313" key="3">
    <source>
        <dbReference type="Proteomes" id="UP001197247"/>
    </source>
</evidence>
<dbReference type="PANTHER" id="PTHR48050:SF13">
    <property type="entry name" value="STEROL 3-BETA-GLUCOSYLTRANSFERASE UGT80A2"/>
    <property type="match status" value="1"/>
</dbReference>
<dbReference type="CDD" id="cd03784">
    <property type="entry name" value="GT1_Gtf-like"/>
    <property type="match status" value="1"/>
</dbReference>
<dbReference type="InterPro" id="IPR002213">
    <property type="entry name" value="UDP_glucos_trans"/>
</dbReference>
<keyword evidence="3" id="KW-1185">Reference proteome</keyword>
<dbReference type="Gene3D" id="3.40.50.2000">
    <property type="entry name" value="Glycogen Phosphorylase B"/>
    <property type="match status" value="2"/>
</dbReference>
<organism evidence="2 3">
    <name type="scientific">Kineosporia corallincola</name>
    <dbReference type="NCBI Taxonomy" id="2835133"/>
    <lineage>
        <taxon>Bacteria</taxon>
        <taxon>Bacillati</taxon>
        <taxon>Actinomycetota</taxon>
        <taxon>Actinomycetes</taxon>
        <taxon>Kineosporiales</taxon>
        <taxon>Kineosporiaceae</taxon>
        <taxon>Kineosporia</taxon>
    </lineage>
</organism>
<reference evidence="2 3" key="1">
    <citation type="submission" date="2021-05" db="EMBL/GenBank/DDBJ databases">
        <title>Kineosporia and Streptomyces sp. nov. two new marine actinobacteria isolated from Coral.</title>
        <authorList>
            <person name="Buangrab K."/>
            <person name="Sutthacheep M."/>
            <person name="Yeemin T."/>
            <person name="Harunari E."/>
            <person name="Igarashi Y."/>
            <person name="Kanchanasin P."/>
            <person name="Tanasupawat S."/>
            <person name="Phongsopitanun W."/>
        </authorList>
    </citation>
    <scope>NUCLEOTIDE SEQUENCE [LARGE SCALE GENOMIC DNA]</scope>
    <source>
        <strain evidence="2 3">J2-2</strain>
    </source>
</reference>
<accession>A0ABS5TFY2</accession>
<comment type="caution">
    <text evidence="2">The sequence shown here is derived from an EMBL/GenBank/DDBJ whole genome shotgun (WGS) entry which is preliminary data.</text>
</comment>
<dbReference type="SUPFAM" id="SSF53756">
    <property type="entry name" value="UDP-Glycosyltransferase/glycogen phosphorylase"/>
    <property type="match status" value="1"/>
</dbReference>